<keyword evidence="7 11" id="KW-0256">Endoplasmic reticulum</keyword>
<sequence length="669" mass="75219">MRRYRPFSRATWTIYLLLLAFRIFNALSPGYIHPDEFFQSAEITAGNIFDLDVNIPWEYKPRLPCRSILIPAITTGIPYLLLKTWIGTDPGMIVDQEADHFVTSRALFITQRLAFVLISLIIDWAVVRMARQIRRSPSVALLLVSSSYVTLAYHTHPFSNTVETVILALCATVLSSIILDHDSSMSPAPTSSALADPTSTVAPAGNQSSIRAETNPRPTPIALSFLLGVLFAVGTFTRITFVVYGFPLGVMFLYLNFKATFTKNRTVAAGASKFIETCLPLALGLAAMSAFAVLIDSIYFHKLIIYNISNGVRLSLRDILITHPKNWHQLSYKGSLTFTMWNNLRYNLDEKNLAEHGLHPRFLHLLLNFPVLFGNLALIAVVTLLQKCRAREWSSQSKLVTTLSYSGIFGISVLSTMPHQEARFLTPLILPLIISLSGRISKLGRKFWPLWLLGNGIMALVLGLFHQSGLVPAMEIVQQQALGFQECREVRSSAAHSNNDHTVCFTHDEIRGKYHTADGGTYTTHVIFYKTYLPPQHLLGYNPKQAQSHGLDLRVSDWREKDRTQLLQDLGVSDQPQGQKTQEKIAVVDRTLIGPVQNQLEKGQQALLFRKAGPSQWQRTILIAPSTVDFTDQEFYATRDQISRHANFDHIQTILQDPMNSLQLHIFYL</sequence>
<evidence type="ECO:0000256" key="9">
    <source>
        <dbReference type="ARBA" id="ARBA00023136"/>
    </source>
</evidence>
<keyword evidence="5" id="KW-0808">Transferase</keyword>
<evidence type="ECO:0000256" key="6">
    <source>
        <dbReference type="ARBA" id="ARBA00022692"/>
    </source>
</evidence>
<dbReference type="GO" id="GO:0000026">
    <property type="term" value="F:alpha-1,2-mannosyltransferase activity"/>
    <property type="evidence" value="ECO:0007669"/>
    <property type="project" value="TreeGrafter"/>
</dbReference>
<evidence type="ECO:0000256" key="13">
    <source>
        <dbReference type="SAM" id="SignalP"/>
    </source>
</evidence>
<dbReference type="PANTHER" id="PTHR22760:SF3">
    <property type="entry name" value="GPI MANNOSYLTRANSFERASE 4"/>
    <property type="match status" value="1"/>
</dbReference>
<dbReference type="GO" id="GO:0005789">
    <property type="term" value="C:endoplasmic reticulum membrane"/>
    <property type="evidence" value="ECO:0007669"/>
    <property type="project" value="UniProtKB-SubCell"/>
</dbReference>
<dbReference type="PANTHER" id="PTHR22760">
    <property type="entry name" value="GLYCOSYLTRANSFERASE"/>
    <property type="match status" value="1"/>
</dbReference>
<keyword evidence="4 11" id="KW-0328">Glycosyltransferase</keyword>
<evidence type="ECO:0000313" key="15">
    <source>
        <dbReference type="Proteomes" id="UP000717515"/>
    </source>
</evidence>
<comment type="pathway">
    <text evidence="2">Glycolipid biosynthesis; glycosylphosphatidylinositol-anchor biosynthesis.</text>
</comment>
<proteinExistence type="inferred from homology"/>
<accession>A0A9P8A112</accession>
<keyword evidence="9 11" id="KW-0472">Membrane</keyword>
<feature type="transmembrane region" description="Helical" evidence="11">
    <location>
        <begin position="162"/>
        <end position="179"/>
    </location>
</feature>
<name>A0A9P8A112_MORAP</name>
<evidence type="ECO:0000256" key="2">
    <source>
        <dbReference type="ARBA" id="ARBA00004687"/>
    </source>
</evidence>
<feature type="region of interest" description="Disordered" evidence="12">
    <location>
        <begin position="188"/>
        <end position="215"/>
    </location>
</feature>
<comment type="caution">
    <text evidence="14">The sequence shown here is derived from an EMBL/GenBank/DDBJ whole genome shotgun (WGS) entry which is preliminary data.</text>
</comment>
<evidence type="ECO:0000256" key="11">
    <source>
        <dbReference type="RuleBase" id="RU363075"/>
    </source>
</evidence>
<feature type="transmembrane region" description="Helical" evidence="11">
    <location>
        <begin position="241"/>
        <end position="257"/>
    </location>
</feature>
<comment type="similarity">
    <text evidence="10">Belongs to the glycosyltransferase 22 family. PIGZ subfamily.</text>
</comment>
<protein>
    <recommendedName>
        <fullName evidence="11">Mannosyltransferase</fullName>
        <ecNumber evidence="11">2.4.1.-</ecNumber>
    </recommendedName>
</protein>
<keyword evidence="3" id="KW-0337">GPI-anchor biosynthesis</keyword>
<comment type="subcellular location">
    <subcellularLocation>
        <location evidence="1 11">Endoplasmic reticulum membrane</location>
        <topology evidence="1 11">Multi-pass membrane protein</topology>
    </subcellularLocation>
</comment>
<keyword evidence="8 11" id="KW-1133">Transmembrane helix</keyword>
<feature type="transmembrane region" description="Helical" evidence="11">
    <location>
        <begin position="447"/>
        <end position="465"/>
    </location>
</feature>
<dbReference type="Pfam" id="PF03901">
    <property type="entry name" value="Glyco_transf_22"/>
    <property type="match status" value="1"/>
</dbReference>
<feature type="transmembrane region" description="Helical" evidence="11">
    <location>
        <begin position="278"/>
        <end position="300"/>
    </location>
</feature>
<evidence type="ECO:0000256" key="3">
    <source>
        <dbReference type="ARBA" id="ARBA00022502"/>
    </source>
</evidence>
<evidence type="ECO:0000256" key="5">
    <source>
        <dbReference type="ARBA" id="ARBA00022679"/>
    </source>
</evidence>
<reference evidence="14" key="1">
    <citation type="submission" date="2021-07" db="EMBL/GenBank/DDBJ databases">
        <title>Draft genome of Mortierella alpina, strain LL118, isolated from an aspen leaf litter sample.</title>
        <authorList>
            <person name="Yang S."/>
            <person name="Vinatzer B.A."/>
        </authorList>
    </citation>
    <scope>NUCLEOTIDE SEQUENCE</scope>
    <source>
        <strain evidence="14">LL118</strain>
    </source>
</reference>
<dbReference type="EC" id="2.4.1.-" evidence="11"/>
<dbReference type="GO" id="GO:0006506">
    <property type="term" value="P:GPI anchor biosynthetic process"/>
    <property type="evidence" value="ECO:0007669"/>
    <property type="project" value="UniProtKB-KW"/>
</dbReference>
<gene>
    <name evidence="14" type="ORF">KVV02_002455</name>
</gene>
<keyword evidence="13" id="KW-0732">Signal</keyword>
<feature type="signal peptide" evidence="13">
    <location>
        <begin position="1"/>
        <end position="26"/>
    </location>
</feature>
<keyword evidence="6 11" id="KW-0812">Transmembrane</keyword>
<dbReference type="Proteomes" id="UP000717515">
    <property type="component" value="Unassembled WGS sequence"/>
</dbReference>
<evidence type="ECO:0000256" key="10">
    <source>
        <dbReference type="ARBA" id="ARBA00038466"/>
    </source>
</evidence>
<feature type="compositionally biased region" description="Polar residues" evidence="12">
    <location>
        <begin position="188"/>
        <end position="212"/>
    </location>
</feature>
<evidence type="ECO:0000256" key="1">
    <source>
        <dbReference type="ARBA" id="ARBA00004477"/>
    </source>
</evidence>
<evidence type="ECO:0000256" key="8">
    <source>
        <dbReference type="ARBA" id="ARBA00022989"/>
    </source>
</evidence>
<dbReference type="AlphaFoldDB" id="A0A9P8A112"/>
<feature type="chain" id="PRO_5040223256" description="Mannosyltransferase" evidence="13">
    <location>
        <begin position="27"/>
        <end position="669"/>
    </location>
</feature>
<dbReference type="EMBL" id="JAIFTL010000302">
    <property type="protein sequence ID" value="KAG9320322.1"/>
    <property type="molecule type" value="Genomic_DNA"/>
</dbReference>
<evidence type="ECO:0000256" key="7">
    <source>
        <dbReference type="ARBA" id="ARBA00022824"/>
    </source>
</evidence>
<feature type="transmembrane region" description="Helical" evidence="11">
    <location>
        <begin position="106"/>
        <end position="127"/>
    </location>
</feature>
<dbReference type="InterPro" id="IPR005599">
    <property type="entry name" value="GPI_mannosylTrfase"/>
</dbReference>
<organism evidence="14 15">
    <name type="scientific">Mortierella alpina</name>
    <name type="common">Oleaginous fungus</name>
    <name type="synonym">Mortierella renispora</name>
    <dbReference type="NCBI Taxonomy" id="64518"/>
    <lineage>
        <taxon>Eukaryota</taxon>
        <taxon>Fungi</taxon>
        <taxon>Fungi incertae sedis</taxon>
        <taxon>Mucoromycota</taxon>
        <taxon>Mortierellomycotina</taxon>
        <taxon>Mortierellomycetes</taxon>
        <taxon>Mortierellales</taxon>
        <taxon>Mortierellaceae</taxon>
        <taxon>Mortierella</taxon>
    </lineage>
</organism>
<feature type="transmembrane region" description="Helical" evidence="11">
    <location>
        <begin position="362"/>
        <end position="385"/>
    </location>
</feature>
<evidence type="ECO:0000313" key="14">
    <source>
        <dbReference type="EMBL" id="KAG9320322.1"/>
    </source>
</evidence>
<evidence type="ECO:0000256" key="4">
    <source>
        <dbReference type="ARBA" id="ARBA00022676"/>
    </source>
</evidence>
<evidence type="ECO:0000256" key="12">
    <source>
        <dbReference type="SAM" id="MobiDB-lite"/>
    </source>
</evidence>